<dbReference type="InterPro" id="IPR016896">
    <property type="entry name" value="DUF2860"/>
</dbReference>
<dbReference type="PIRSF" id="PIRSF028696">
    <property type="entry name" value="UCP028696"/>
    <property type="match status" value="1"/>
</dbReference>
<dbReference type="RefSeq" id="WP_075497551.1">
    <property type="nucleotide sequence ID" value="NZ_CAWRBC010000039.1"/>
</dbReference>
<organism evidence="2 3">
    <name type="scientific">Moritella viscosa</name>
    <dbReference type="NCBI Taxonomy" id="80854"/>
    <lineage>
        <taxon>Bacteria</taxon>
        <taxon>Pseudomonadati</taxon>
        <taxon>Pseudomonadota</taxon>
        <taxon>Gammaproteobacteria</taxon>
        <taxon>Alteromonadales</taxon>
        <taxon>Moritellaceae</taxon>
        <taxon>Moritella</taxon>
    </lineage>
</organism>
<feature type="chain" id="PRO_5012837581" description="Lipoprotein" evidence="1">
    <location>
        <begin position="27"/>
        <end position="332"/>
    </location>
</feature>
<evidence type="ECO:0000313" key="2">
    <source>
        <dbReference type="EMBL" id="SGZ06949.1"/>
    </source>
</evidence>
<proteinExistence type="predicted"/>
<sequence>MILKNHRLLSLPLLLTCGLLGCVAVAKPLAKNAGFSGTLGINAGVSETQGQFNIHDDNEQIQDLNNAGEGVSTSVLFPFFRVAYTTEDLQTQYFLGQSPENILNSAIQYEIGVKHQFDERQSMTFAYIPHVPFLKETWSDPFLINAPREKSDIDSSAVRLAYKFSPVQIEYSYASYSIENEQSGSQMSVEEQALLNRDSDYQRLSVESLFPLWQGIYAKANVFYGAQNAKGASQSFDEFHYSLSIMTKYERHFFSVQAAFSKREYDAENPMFGEVQEDDAARYSFLYSYFEPFDIEGTNLNIIYQNKENDANIEFYDSSTKLFSVGVSYSFN</sequence>
<accession>A0A1L0BNY4</accession>
<evidence type="ECO:0008006" key="4">
    <source>
        <dbReference type="Google" id="ProtNLM"/>
    </source>
</evidence>
<dbReference type="Proteomes" id="UP000183794">
    <property type="component" value="Unassembled WGS sequence"/>
</dbReference>
<dbReference type="OrthoDB" id="6199337at2"/>
<dbReference type="EMBL" id="FPLD01000084">
    <property type="protein sequence ID" value="SGZ06949.1"/>
    <property type="molecule type" value="Genomic_DNA"/>
</dbReference>
<keyword evidence="1" id="KW-0732">Signal</keyword>
<dbReference type="AlphaFoldDB" id="A0A1L0BNY4"/>
<dbReference type="PROSITE" id="PS51257">
    <property type="entry name" value="PROKAR_LIPOPROTEIN"/>
    <property type="match status" value="1"/>
</dbReference>
<protein>
    <recommendedName>
        <fullName evidence="4">Lipoprotein</fullName>
    </recommendedName>
</protein>
<evidence type="ECO:0000313" key="3">
    <source>
        <dbReference type="Proteomes" id="UP000183794"/>
    </source>
</evidence>
<dbReference type="Pfam" id="PF11059">
    <property type="entry name" value="DUF2860"/>
    <property type="match status" value="1"/>
</dbReference>
<reference evidence="2 3" key="1">
    <citation type="submission" date="2016-11" db="EMBL/GenBank/DDBJ databases">
        <authorList>
            <person name="Jaros S."/>
            <person name="Januszkiewicz K."/>
            <person name="Wedrychowicz H."/>
        </authorList>
    </citation>
    <scope>NUCLEOTIDE SEQUENCE [LARGE SCALE GENOMIC DNA]</scope>
    <source>
        <strain evidence="2">NVI 5450</strain>
    </source>
</reference>
<feature type="signal peptide" evidence="1">
    <location>
        <begin position="1"/>
        <end position="26"/>
    </location>
</feature>
<name>A0A1L0BNY4_9GAMM</name>
<dbReference type="SUPFAM" id="SSF56935">
    <property type="entry name" value="Porins"/>
    <property type="match status" value="1"/>
</dbReference>
<evidence type="ECO:0000256" key="1">
    <source>
        <dbReference type="SAM" id="SignalP"/>
    </source>
</evidence>
<gene>
    <name evidence="2" type="ORF">NVI5450_3124</name>
</gene>